<dbReference type="InParanoid" id="Q7S0B6"/>
<dbReference type="AlphaFoldDB" id="Q7S0B6"/>
<dbReference type="Proteomes" id="UP000001805">
    <property type="component" value="Chromosome 7, Linkage Group VII"/>
</dbReference>
<feature type="compositionally biased region" description="Basic residues" evidence="1">
    <location>
        <begin position="7"/>
        <end position="19"/>
    </location>
</feature>
<protein>
    <submittedName>
        <fullName evidence="2">Uncharacterized protein</fullName>
    </submittedName>
</protein>
<dbReference type="OrthoDB" id="10291590at2759"/>
<feature type="region of interest" description="Disordered" evidence="1">
    <location>
        <begin position="1"/>
        <end position="83"/>
    </location>
</feature>
<keyword evidence="3" id="KW-1185">Reference proteome</keyword>
<sequence length="137" mass="15551">MADSGRRRERRSLHSRYPGRCRWSKEDGKQHILPGTHPELTPEVTGNKTHPARDPTPGGTVCGDERDRRLVDRSNPDQLQSSIDRDNVNTTCSIIFQKSTVFRGRNSNRASQIVEGLVMDVWKPESGLNRLMGVRCR</sequence>
<evidence type="ECO:0000256" key="1">
    <source>
        <dbReference type="SAM" id="MobiDB-lite"/>
    </source>
</evidence>
<dbReference type="PaxDb" id="5141-EFNCRP00000009264"/>
<dbReference type="EMBL" id="CM002242">
    <property type="protein sequence ID" value="EAA28750.1"/>
    <property type="molecule type" value="Genomic_DNA"/>
</dbReference>
<feature type="compositionally biased region" description="Basic and acidic residues" evidence="1">
    <location>
        <begin position="63"/>
        <end position="75"/>
    </location>
</feature>
<proteinExistence type="predicted"/>
<evidence type="ECO:0000313" key="2">
    <source>
        <dbReference type="EMBL" id="EAA28750.1"/>
    </source>
</evidence>
<dbReference type="OMA" id="CGDERDR"/>
<reference evidence="2 3" key="1">
    <citation type="journal article" date="2003" name="Nature">
        <title>The genome sequence of the filamentous fungus Neurospora crassa.</title>
        <authorList>
            <person name="Galagan J.E."/>
            <person name="Calvo S.E."/>
            <person name="Borkovich K.A."/>
            <person name="Selker E.U."/>
            <person name="Read N.D."/>
            <person name="Jaffe D."/>
            <person name="FitzHugh W."/>
            <person name="Ma L.J."/>
            <person name="Smirnov S."/>
            <person name="Purcell S."/>
            <person name="Rehman B."/>
            <person name="Elkins T."/>
            <person name="Engels R."/>
            <person name="Wang S."/>
            <person name="Nielsen C.B."/>
            <person name="Butler J."/>
            <person name="Endrizzi M."/>
            <person name="Qui D."/>
            <person name="Ianakiev P."/>
            <person name="Bell-Pedersen D."/>
            <person name="Nelson M.A."/>
            <person name="Werner-Washburne M."/>
            <person name="Selitrennikoff C.P."/>
            <person name="Kinsey J.A."/>
            <person name="Braun E.L."/>
            <person name="Zelter A."/>
            <person name="Schulte U."/>
            <person name="Kothe G.O."/>
            <person name="Jedd G."/>
            <person name="Mewes W."/>
            <person name="Staben C."/>
            <person name="Marcotte E."/>
            <person name="Greenberg D."/>
            <person name="Roy A."/>
            <person name="Foley K."/>
            <person name="Naylor J."/>
            <person name="Stange-Thomann N."/>
            <person name="Barrett R."/>
            <person name="Gnerre S."/>
            <person name="Kamal M."/>
            <person name="Kamvysselis M."/>
            <person name="Mauceli E."/>
            <person name="Bielke C."/>
            <person name="Rudd S."/>
            <person name="Frishman D."/>
            <person name="Krystofova S."/>
            <person name="Rasmussen C."/>
            <person name="Metzenberg R.L."/>
            <person name="Perkins D.D."/>
            <person name="Kroken S."/>
            <person name="Cogoni C."/>
            <person name="Macino G."/>
            <person name="Catcheside D."/>
            <person name="Li W."/>
            <person name="Pratt R.J."/>
            <person name="Osmani S.A."/>
            <person name="DeSouza C.P."/>
            <person name="Glass L."/>
            <person name="Orbach M.J."/>
            <person name="Berglund J.A."/>
            <person name="Voelker R."/>
            <person name="Yarden O."/>
            <person name="Plamann M."/>
            <person name="Seiler S."/>
            <person name="Dunlap J."/>
            <person name="Radford A."/>
            <person name="Aramayo R."/>
            <person name="Natvig D.O."/>
            <person name="Alex L.A."/>
            <person name="Mannhaupt G."/>
            <person name="Ebbole D.J."/>
            <person name="Freitag M."/>
            <person name="Paulsen I."/>
            <person name="Sachs M.S."/>
            <person name="Lander E.S."/>
            <person name="Nusbaum C."/>
            <person name="Birren B."/>
        </authorList>
    </citation>
    <scope>NUCLEOTIDE SEQUENCE [LARGE SCALE GENOMIC DNA]</scope>
    <source>
        <strain evidence="3">ATCC 24698 / 74-OR23-1A / CBS 708.71 / DSM 1257 / FGSC 987</strain>
    </source>
</reference>
<evidence type="ECO:0000313" key="3">
    <source>
        <dbReference type="Proteomes" id="UP000001805"/>
    </source>
</evidence>
<organism evidence="2 3">
    <name type="scientific">Neurospora crassa (strain ATCC 24698 / 74-OR23-1A / CBS 708.71 / DSM 1257 / FGSC 987)</name>
    <dbReference type="NCBI Taxonomy" id="367110"/>
    <lineage>
        <taxon>Eukaryota</taxon>
        <taxon>Fungi</taxon>
        <taxon>Dikarya</taxon>
        <taxon>Ascomycota</taxon>
        <taxon>Pezizomycotina</taxon>
        <taxon>Sordariomycetes</taxon>
        <taxon>Sordariomycetidae</taxon>
        <taxon>Sordariales</taxon>
        <taxon>Sordariaceae</taxon>
        <taxon>Neurospora</taxon>
    </lineage>
</organism>
<dbReference type="VEuPathDB" id="FungiDB:NCU09426"/>
<accession>Q7S0B6</accession>
<dbReference type="RefSeq" id="XP_957986.1">
    <property type="nucleotide sequence ID" value="XM_952893.2"/>
</dbReference>
<dbReference type="KEGG" id="ncr:NCU09426"/>
<gene>
    <name evidence="2" type="ORF">NCU09426</name>
</gene>
<dbReference type="GeneID" id="3874133"/>
<name>Q7S0B6_NEUCR</name>
<dbReference type="HOGENOM" id="CLU_1876022_0_0_1"/>